<accession>A0A9W4H6W3</accession>
<keyword evidence="3" id="KW-1185">Reference proteome</keyword>
<evidence type="ECO:0000256" key="1">
    <source>
        <dbReference type="SAM" id="MobiDB-lite"/>
    </source>
</evidence>
<proteinExistence type="predicted"/>
<feature type="compositionally biased region" description="Basic and acidic residues" evidence="1">
    <location>
        <begin position="19"/>
        <end position="35"/>
    </location>
</feature>
<dbReference type="Proteomes" id="UP001153328">
    <property type="component" value="Unassembled WGS sequence"/>
</dbReference>
<dbReference type="AlphaFoldDB" id="A0A9W4H6W3"/>
<feature type="compositionally biased region" description="Polar residues" evidence="1">
    <location>
        <begin position="45"/>
        <end position="64"/>
    </location>
</feature>
<protein>
    <submittedName>
        <fullName evidence="2">Uncharacterized protein</fullName>
    </submittedName>
</protein>
<dbReference type="EMBL" id="CAJVAX010000021">
    <property type="protein sequence ID" value="CAG7655119.1"/>
    <property type="molecule type" value="Genomic_DNA"/>
</dbReference>
<dbReference type="AntiFam" id="ANF00012">
    <property type="entry name" value="tRNA translation"/>
</dbReference>
<sequence>MQAVASPLGHSTNTAGEDDPPHRADDEIRTRDPHLGKVMLYQLSHVRTSPGSNSRGDGLNSSGFPGQLKNRFPQRAGPMTGSWRAGCRRTPVTWPA</sequence>
<comment type="caution">
    <text evidence="2">The sequence shown here is derived from an EMBL/GenBank/DDBJ whole genome shotgun (WGS) entry which is preliminary data.</text>
</comment>
<evidence type="ECO:0000313" key="2">
    <source>
        <dbReference type="EMBL" id="CAG7655119.1"/>
    </source>
</evidence>
<organism evidence="2 3">
    <name type="scientific">Actinacidiphila bryophytorum</name>
    <dbReference type="NCBI Taxonomy" id="1436133"/>
    <lineage>
        <taxon>Bacteria</taxon>
        <taxon>Bacillati</taxon>
        <taxon>Actinomycetota</taxon>
        <taxon>Actinomycetes</taxon>
        <taxon>Kitasatosporales</taxon>
        <taxon>Streptomycetaceae</taxon>
        <taxon>Actinacidiphila</taxon>
    </lineage>
</organism>
<evidence type="ECO:0000313" key="3">
    <source>
        <dbReference type="Proteomes" id="UP001153328"/>
    </source>
</evidence>
<name>A0A9W4H6W3_9ACTN</name>
<gene>
    <name evidence="2" type="ORF">SBRY_70019</name>
</gene>
<feature type="region of interest" description="Disordered" evidence="1">
    <location>
        <begin position="1"/>
        <end position="96"/>
    </location>
</feature>
<reference evidence="2" key="1">
    <citation type="submission" date="2021-06" db="EMBL/GenBank/DDBJ databases">
        <authorList>
            <person name="Arsene-Ploetze F."/>
        </authorList>
    </citation>
    <scope>NUCLEOTIDE SEQUENCE</scope>
    <source>
        <strain evidence="2">SBRY1</strain>
    </source>
</reference>